<evidence type="ECO:0000256" key="1">
    <source>
        <dbReference type="SAM" id="Coils"/>
    </source>
</evidence>
<sequence length="205" mass="22829">LPGIALSSEPVVVDPCSDPKPAITRSGGSSDVVYVLVVEFWHPAVTLYERVAIIEGSGSGARKGRESIRVQEITNAMMNRLKETESLWPKVFDLYQHRRPLSPLGPDELVEDEVIEYPRLKNKKLKNKGTQDPLEDSLEVTNLKQLVKKLKAERKAAIKTASAKEVANMDDTLDYAEERLDDAIEAQAKSRLISDLEEKLTSSKS</sequence>
<dbReference type="AlphaFoldDB" id="A0A7J6QW15"/>
<comment type="caution">
    <text evidence="2">The sequence shown here is derived from an EMBL/GenBank/DDBJ whole genome shotgun (WGS) entry which is preliminary data.</text>
</comment>
<protein>
    <submittedName>
        <fullName evidence="2">Uncharacterized protein</fullName>
    </submittedName>
</protein>
<keyword evidence="1" id="KW-0175">Coiled coil</keyword>
<accession>A0A7J6QW15</accession>
<reference evidence="2 3" key="1">
    <citation type="submission" date="2020-04" db="EMBL/GenBank/DDBJ databases">
        <title>Perkinsus olseni comparative genomics.</title>
        <authorList>
            <person name="Bogema D.R."/>
        </authorList>
    </citation>
    <scope>NUCLEOTIDE SEQUENCE [LARGE SCALE GENOMIC DNA]</scope>
    <source>
        <strain evidence="2">ATCC PRA-205</strain>
    </source>
</reference>
<feature type="non-terminal residue" evidence="2">
    <location>
        <position position="205"/>
    </location>
</feature>
<feature type="coiled-coil region" evidence="1">
    <location>
        <begin position="140"/>
        <end position="186"/>
    </location>
</feature>
<evidence type="ECO:0000313" key="2">
    <source>
        <dbReference type="EMBL" id="KAF4712513.1"/>
    </source>
</evidence>
<dbReference type="EMBL" id="JABANM010026736">
    <property type="protein sequence ID" value="KAF4712513.1"/>
    <property type="molecule type" value="Genomic_DNA"/>
</dbReference>
<dbReference type="Proteomes" id="UP000574390">
    <property type="component" value="Unassembled WGS sequence"/>
</dbReference>
<name>A0A7J6QW15_PEROL</name>
<proteinExistence type="predicted"/>
<gene>
    <name evidence="2" type="ORF">FOZ62_011223</name>
</gene>
<evidence type="ECO:0000313" key="3">
    <source>
        <dbReference type="Proteomes" id="UP000574390"/>
    </source>
</evidence>
<feature type="non-terminal residue" evidence="2">
    <location>
        <position position="1"/>
    </location>
</feature>
<organism evidence="2 3">
    <name type="scientific">Perkinsus olseni</name>
    <name type="common">Perkinsus atlanticus</name>
    <dbReference type="NCBI Taxonomy" id="32597"/>
    <lineage>
        <taxon>Eukaryota</taxon>
        <taxon>Sar</taxon>
        <taxon>Alveolata</taxon>
        <taxon>Perkinsozoa</taxon>
        <taxon>Perkinsea</taxon>
        <taxon>Perkinsida</taxon>
        <taxon>Perkinsidae</taxon>
        <taxon>Perkinsus</taxon>
    </lineage>
</organism>